<evidence type="ECO:0000313" key="3">
    <source>
        <dbReference type="Proteomes" id="UP000034172"/>
    </source>
</evidence>
<name>A0A0G1JYE5_9BACT</name>
<comment type="caution">
    <text evidence="2">The sequence shown here is derived from an EMBL/GenBank/DDBJ whole genome shotgun (WGS) entry which is preliminary data.</text>
</comment>
<accession>A0A0G1JYE5</accession>
<dbReference type="EMBL" id="LCIE01000015">
    <property type="protein sequence ID" value="KKT48927.1"/>
    <property type="molecule type" value="Genomic_DNA"/>
</dbReference>
<dbReference type="NCBIfam" id="NF040521">
    <property type="entry name" value="C45_proenzyme"/>
    <property type="match status" value="1"/>
</dbReference>
<dbReference type="InterPro" id="IPR005079">
    <property type="entry name" value="Peptidase_C45_hydrolase"/>
</dbReference>
<dbReference type="Gene3D" id="1.10.10.2120">
    <property type="match status" value="1"/>
</dbReference>
<dbReference type="InterPro" id="IPR047801">
    <property type="entry name" value="Peptidase_C45"/>
</dbReference>
<organism evidence="2 3">
    <name type="scientific">Candidatus Collierbacteria bacterium GW2011_GWC2_44_18</name>
    <dbReference type="NCBI Taxonomy" id="1618392"/>
    <lineage>
        <taxon>Bacteria</taxon>
        <taxon>Candidatus Collieribacteriota</taxon>
    </lineage>
</organism>
<sequence length="340" mass="38586">MSVEEVDGRYNFLMHKNYYEFTSDNHYDLGYAMGSMFKKEAKRSLENNVNETWGQKVEVAKDFLKMTKPHFPQYVEELEGYAKGADVDFLDFWTLSLEDDVVLNQQPAKCTSIVTNNGLLFGHNEDNTGPNLGNDVCLVKKKIGKLVTFELYYYNTLGAAVGINSYGYCNSANTLFNEVKQIGIPRNFSSRYIFDSSAPDKALTELSKLTRACGYNQNIVNGTGNFLNVEITSKQILTSHPPLPFVHTNHSLLNGKTTTDDYHGTLSRLKFGRENAREKMSGDDMKKLLSDSSLGKVLSIGNERTVGKLIFEIEKKIVYIWLQREANLGWVEYPFDFLLM</sequence>
<dbReference type="GO" id="GO:0016740">
    <property type="term" value="F:transferase activity"/>
    <property type="evidence" value="ECO:0007669"/>
    <property type="project" value="UniProtKB-KW"/>
</dbReference>
<dbReference type="InterPro" id="IPR047794">
    <property type="entry name" value="C45_proenzyme-like"/>
</dbReference>
<dbReference type="Gene3D" id="3.60.60.10">
    <property type="entry name" value="Penicillin V Acylase, Chain A"/>
    <property type="match status" value="1"/>
</dbReference>
<dbReference type="Proteomes" id="UP000034172">
    <property type="component" value="Unassembled WGS sequence"/>
</dbReference>
<dbReference type="PANTHER" id="PTHR34180">
    <property type="entry name" value="PEPTIDASE C45"/>
    <property type="match status" value="1"/>
</dbReference>
<dbReference type="STRING" id="1618392.UW41_C0015G0014"/>
<dbReference type="Pfam" id="PF03417">
    <property type="entry name" value="AAT"/>
    <property type="match status" value="1"/>
</dbReference>
<proteinExistence type="predicted"/>
<evidence type="ECO:0000259" key="1">
    <source>
        <dbReference type="Pfam" id="PF03417"/>
    </source>
</evidence>
<evidence type="ECO:0000313" key="2">
    <source>
        <dbReference type="EMBL" id="KKT48927.1"/>
    </source>
</evidence>
<keyword evidence="2" id="KW-0808">Transferase</keyword>
<protein>
    <submittedName>
        <fullName evidence="2">Acyl-coenzyme A:6-aminopenicillanic acid acyl-transferase family protein</fullName>
    </submittedName>
</protein>
<dbReference type="AlphaFoldDB" id="A0A0G1JYE5"/>
<gene>
    <name evidence="2" type="ORF">UW41_C0015G0014</name>
</gene>
<dbReference type="PANTHER" id="PTHR34180:SF1">
    <property type="entry name" value="BETA-ALANYL-DOPAMINE_CARCININE HYDROLASE"/>
    <property type="match status" value="1"/>
</dbReference>
<feature type="domain" description="Peptidase C45 hydrolase" evidence="1">
    <location>
        <begin position="116"/>
        <end position="323"/>
    </location>
</feature>
<reference evidence="2 3" key="1">
    <citation type="journal article" date="2015" name="Nature">
        <title>rRNA introns, odd ribosomes, and small enigmatic genomes across a large radiation of phyla.</title>
        <authorList>
            <person name="Brown C.T."/>
            <person name="Hug L.A."/>
            <person name="Thomas B.C."/>
            <person name="Sharon I."/>
            <person name="Castelle C.J."/>
            <person name="Singh A."/>
            <person name="Wilkins M.J."/>
            <person name="Williams K.H."/>
            <person name="Banfield J.F."/>
        </authorList>
    </citation>
    <scope>NUCLEOTIDE SEQUENCE [LARGE SCALE GENOMIC DNA]</scope>
</reference>